<dbReference type="Pfam" id="PF00501">
    <property type="entry name" value="AMP-binding"/>
    <property type="match status" value="1"/>
</dbReference>
<dbReference type="PANTHER" id="PTHR43272:SF33">
    <property type="entry name" value="AMP-BINDING DOMAIN-CONTAINING PROTEIN-RELATED"/>
    <property type="match status" value="1"/>
</dbReference>
<dbReference type="Proteomes" id="UP000676386">
    <property type="component" value="Unassembled WGS sequence"/>
</dbReference>
<dbReference type="EMBL" id="JAGTXB010000028">
    <property type="protein sequence ID" value="MBS0032124.1"/>
    <property type="molecule type" value="Genomic_DNA"/>
</dbReference>
<evidence type="ECO:0000259" key="3">
    <source>
        <dbReference type="Pfam" id="PF00501"/>
    </source>
</evidence>
<dbReference type="PANTHER" id="PTHR43272">
    <property type="entry name" value="LONG-CHAIN-FATTY-ACID--COA LIGASE"/>
    <property type="match status" value="1"/>
</dbReference>
<evidence type="ECO:0000256" key="1">
    <source>
        <dbReference type="ARBA" id="ARBA00022741"/>
    </source>
</evidence>
<dbReference type="Pfam" id="PF23562">
    <property type="entry name" value="AMP-binding_C_3"/>
    <property type="match status" value="1"/>
</dbReference>
<evidence type="ECO:0000313" key="4">
    <source>
        <dbReference type="EMBL" id="MBS0032124.1"/>
    </source>
</evidence>
<name>A0ABS5JA83_9BACT</name>
<evidence type="ECO:0000313" key="5">
    <source>
        <dbReference type="Proteomes" id="UP000676386"/>
    </source>
</evidence>
<dbReference type="InterPro" id="IPR042099">
    <property type="entry name" value="ANL_N_sf"/>
</dbReference>
<dbReference type="CDD" id="cd05907">
    <property type="entry name" value="VL_LC_FACS_like"/>
    <property type="match status" value="1"/>
</dbReference>
<sequence length="599" mass="66741">MNNVSKQRLFDAVTWQLSQFPKPDMLAAKVNGSWKTYDTATVLNIVNRFSAGLLQLGVGGNDFTPEGADKIAIISNNRPEWVFTDLAVQQTGAILVPIYPTTNPAELQFILENAAVKYMFVSSRELLDKVLSIRDAVPSLKQVYTFDEIAGAPHWSVISEQATPALLEQVETIKAGIDPHHVATFIYTSGTTGTPKGVMLTHNNIVSNVMMSKASFPFEDAPQPCKVLSFLPLNHIFEKCVTYIYLYSGISIYYAESIDTLSANLKEIGPDGFTTVPRLLEKVFEKIMATGSGLTGIKRSLFFWAVSLAGKYDNNISGGPWYNLQLAIANKLIFSKWREALGNNIRFIVTGGAACQEKLLRIFNAARIPVYEGYGPTENSPVISVNRKSPGGMKFGTVGPPIDGIEVRLEEDGEICVKGPSVMKGYYKRPDLTAETVIDGWLHTGDVGVWVDNKFLKITDRKKELFKTSGGKYVAPQPIENKLKESPFIEQIMVVGSEQKFTGALIVPAFTYLKYWMNQQNIPFTTNEDAIKNPKVLEMYGEVVNKYNQFFNHVEQIKKFELLTEEWSIAGGEMTPKLSLKRKVVLEKYKAVIDKIYAV</sequence>
<gene>
    <name evidence="4" type="ORF">KE626_32625</name>
</gene>
<dbReference type="RefSeq" id="WP_211977281.1">
    <property type="nucleotide sequence ID" value="NZ_CBFHAM010000041.1"/>
</dbReference>
<comment type="caution">
    <text evidence="4">The sequence shown here is derived from an EMBL/GenBank/DDBJ whole genome shotgun (WGS) entry which is preliminary data.</text>
</comment>
<dbReference type="SUPFAM" id="SSF56801">
    <property type="entry name" value="Acetyl-CoA synthetase-like"/>
    <property type="match status" value="1"/>
</dbReference>
<accession>A0ABS5JA83</accession>
<keyword evidence="5" id="KW-1185">Reference proteome</keyword>
<dbReference type="InterPro" id="IPR000873">
    <property type="entry name" value="AMP-dep_synth/lig_dom"/>
</dbReference>
<proteinExistence type="predicted"/>
<feature type="domain" description="AMP-dependent synthetase/ligase" evidence="3">
    <location>
        <begin position="23"/>
        <end position="427"/>
    </location>
</feature>
<organism evidence="4 5">
    <name type="scientific">Chitinophaga hostae</name>
    <dbReference type="NCBI Taxonomy" id="2831022"/>
    <lineage>
        <taxon>Bacteria</taxon>
        <taxon>Pseudomonadati</taxon>
        <taxon>Bacteroidota</taxon>
        <taxon>Chitinophagia</taxon>
        <taxon>Chitinophagales</taxon>
        <taxon>Chitinophagaceae</taxon>
        <taxon>Chitinophaga</taxon>
    </lineage>
</organism>
<keyword evidence="1" id="KW-0547">Nucleotide-binding</keyword>
<dbReference type="InterPro" id="IPR020845">
    <property type="entry name" value="AMP-binding_CS"/>
</dbReference>
<dbReference type="GO" id="GO:0016874">
    <property type="term" value="F:ligase activity"/>
    <property type="evidence" value="ECO:0007669"/>
    <property type="project" value="UniProtKB-KW"/>
</dbReference>
<keyword evidence="2" id="KW-0067">ATP-binding</keyword>
<reference evidence="4 5" key="1">
    <citation type="submission" date="2021-04" db="EMBL/GenBank/DDBJ databases">
        <title>Chitinophaga sp. nov., isolated from the rhizosphere soil.</title>
        <authorList>
            <person name="He S."/>
        </authorList>
    </citation>
    <scope>NUCLEOTIDE SEQUENCE [LARGE SCALE GENOMIC DNA]</scope>
    <source>
        <strain evidence="4 5">2R12</strain>
    </source>
</reference>
<dbReference type="Gene3D" id="3.40.50.12780">
    <property type="entry name" value="N-terminal domain of ligase-like"/>
    <property type="match status" value="2"/>
</dbReference>
<dbReference type="PROSITE" id="PS00455">
    <property type="entry name" value="AMP_BINDING"/>
    <property type="match status" value="1"/>
</dbReference>
<evidence type="ECO:0000256" key="2">
    <source>
        <dbReference type="ARBA" id="ARBA00022840"/>
    </source>
</evidence>
<protein>
    <submittedName>
        <fullName evidence="4">Long-chain fatty acid--CoA ligase</fullName>
    </submittedName>
</protein>
<keyword evidence="4" id="KW-0436">Ligase</keyword>